<evidence type="ECO:0000256" key="3">
    <source>
        <dbReference type="ARBA" id="ARBA00022598"/>
    </source>
</evidence>
<dbReference type="PANTHER" id="PTHR23132">
    <property type="entry name" value="D-ALANINE--D-ALANINE LIGASE"/>
    <property type="match status" value="1"/>
</dbReference>
<evidence type="ECO:0000256" key="13">
    <source>
        <dbReference type="PIRSR" id="PIRSR039102-1"/>
    </source>
</evidence>
<dbReference type="Gene3D" id="3.40.50.20">
    <property type="match status" value="1"/>
</dbReference>
<dbReference type="NCBIfam" id="TIGR01205">
    <property type="entry name" value="D_ala_D_alaTIGR"/>
    <property type="match status" value="1"/>
</dbReference>
<dbReference type="GO" id="GO:0071555">
    <property type="term" value="P:cell wall organization"/>
    <property type="evidence" value="ECO:0007669"/>
    <property type="project" value="UniProtKB-KW"/>
</dbReference>
<keyword evidence="5 15" id="KW-0547">Nucleotide-binding</keyword>
<feature type="active site" evidence="13">
    <location>
        <position position="337"/>
    </location>
</feature>
<comment type="pathway">
    <text evidence="12">Cell wall biogenesis; peptidoglycan biosynthesis.</text>
</comment>
<dbReference type="GO" id="GO:0005524">
    <property type="term" value="F:ATP binding"/>
    <property type="evidence" value="ECO:0007669"/>
    <property type="project" value="UniProtKB-UniRule"/>
</dbReference>
<comment type="cofactor">
    <cofactor evidence="1">
        <name>Mn(2+)</name>
        <dbReference type="ChEBI" id="CHEBI:29035"/>
    </cofactor>
</comment>
<evidence type="ECO:0000256" key="9">
    <source>
        <dbReference type="ARBA" id="ARBA00022984"/>
    </source>
</evidence>
<keyword evidence="4 14" id="KW-0479">Metal-binding</keyword>
<dbReference type="GO" id="GO:0005829">
    <property type="term" value="C:cytosol"/>
    <property type="evidence" value="ECO:0007669"/>
    <property type="project" value="TreeGrafter"/>
</dbReference>
<organism evidence="17 18">
    <name type="scientific">Candidatus Pullilachnospira gallistercoris</name>
    <dbReference type="NCBI Taxonomy" id="2840911"/>
    <lineage>
        <taxon>Bacteria</taxon>
        <taxon>Bacillati</taxon>
        <taxon>Bacillota</taxon>
        <taxon>Clostridia</taxon>
        <taxon>Lachnospirales</taxon>
        <taxon>Lachnospiraceae</taxon>
        <taxon>Lachnospiraceae incertae sedis</taxon>
        <taxon>Candidatus Pullilachnospira</taxon>
    </lineage>
</organism>
<dbReference type="EC" id="6.3.2.4" evidence="12"/>
<comment type="subcellular location">
    <subcellularLocation>
        <location evidence="12">Cytoplasm</location>
    </subcellularLocation>
</comment>
<evidence type="ECO:0000256" key="8">
    <source>
        <dbReference type="ARBA" id="ARBA00022960"/>
    </source>
</evidence>
<dbReference type="PROSITE" id="PS50975">
    <property type="entry name" value="ATP_GRASP"/>
    <property type="match status" value="1"/>
</dbReference>
<dbReference type="Gene3D" id="3.30.1490.20">
    <property type="entry name" value="ATP-grasp fold, A domain"/>
    <property type="match status" value="1"/>
</dbReference>
<evidence type="ECO:0000313" key="17">
    <source>
        <dbReference type="EMBL" id="HIR70249.1"/>
    </source>
</evidence>
<feature type="binding site" evidence="14">
    <location>
        <position position="330"/>
    </location>
    <ligand>
        <name>Mg(2+)</name>
        <dbReference type="ChEBI" id="CHEBI:18420"/>
        <label>1</label>
    </ligand>
</feature>
<dbReference type="SUPFAM" id="SSF52440">
    <property type="entry name" value="PreATP-grasp domain"/>
    <property type="match status" value="1"/>
</dbReference>
<dbReference type="Pfam" id="PF07478">
    <property type="entry name" value="Dala_Dala_lig_C"/>
    <property type="match status" value="1"/>
</dbReference>
<keyword evidence="6 15" id="KW-0067">ATP-binding</keyword>
<comment type="function">
    <text evidence="12">Cell wall formation.</text>
</comment>
<reference evidence="17" key="1">
    <citation type="submission" date="2020-10" db="EMBL/GenBank/DDBJ databases">
        <authorList>
            <person name="Gilroy R."/>
        </authorList>
    </citation>
    <scope>NUCLEOTIDE SEQUENCE</scope>
    <source>
        <strain evidence="17">ChiSjej5B23-6657</strain>
    </source>
</reference>
<keyword evidence="8 12" id="KW-0133">Cell shape</keyword>
<reference evidence="17" key="2">
    <citation type="journal article" date="2021" name="PeerJ">
        <title>Extensive microbial diversity within the chicken gut microbiome revealed by metagenomics and culture.</title>
        <authorList>
            <person name="Gilroy R."/>
            <person name="Ravi A."/>
            <person name="Getino M."/>
            <person name="Pursley I."/>
            <person name="Horton D.L."/>
            <person name="Alikhan N.F."/>
            <person name="Baker D."/>
            <person name="Gharbi K."/>
            <person name="Hall N."/>
            <person name="Watson M."/>
            <person name="Adriaenssens E.M."/>
            <person name="Foster-Nyarko E."/>
            <person name="Jarju S."/>
            <person name="Secka A."/>
            <person name="Antonio M."/>
            <person name="Oren A."/>
            <person name="Chaudhuri R.R."/>
            <person name="La Ragione R."/>
            <person name="Hildebrand F."/>
            <person name="Pallen M.J."/>
        </authorList>
    </citation>
    <scope>NUCLEOTIDE SEQUENCE</scope>
    <source>
        <strain evidence="17">ChiSjej5B23-6657</strain>
    </source>
</reference>
<evidence type="ECO:0000256" key="7">
    <source>
        <dbReference type="ARBA" id="ARBA00022842"/>
    </source>
</evidence>
<evidence type="ECO:0000256" key="10">
    <source>
        <dbReference type="ARBA" id="ARBA00023211"/>
    </source>
</evidence>
<keyword evidence="10 14" id="KW-0464">Manganese</keyword>
<comment type="cofactor">
    <cofactor evidence="14">
        <name>Mg(2+)</name>
        <dbReference type="ChEBI" id="CHEBI:18420"/>
    </cofactor>
    <cofactor evidence="14">
        <name>Mn(2+)</name>
        <dbReference type="ChEBI" id="CHEBI:29035"/>
    </cofactor>
    <text evidence="14">Binds 2 magnesium or manganese ions per subunit.</text>
</comment>
<feature type="active site" evidence="13">
    <location>
        <position position="194"/>
    </location>
</feature>
<dbReference type="GO" id="GO:0046872">
    <property type="term" value="F:metal ion binding"/>
    <property type="evidence" value="ECO:0007669"/>
    <property type="project" value="UniProtKB-KW"/>
</dbReference>
<dbReference type="GO" id="GO:0008360">
    <property type="term" value="P:regulation of cell shape"/>
    <property type="evidence" value="ECO:0007669"/>
    <property type="project" value="UniProtKB-KW"/>
</dbReference>
<comment type="similarity">
    <text evidence="2 12">Belongs to the D-alanine--D-alanine ligase family.</text>
</comment>
<keyword evidence="9 12" id="KW-0573">Peptidoglycan synthesis</keyword>
<name>A0A9D1JAR5_9FIRM</name>
<keyword evidence="12" id="KW-0963">Cytoplasm</keyword>
<dbReference type="InterPro" id="IPR000291">
    <property type="entry name" value="D-Ala_lig_Van_CS"/>
</dbReference>
<dbReference type="SUPFAM" id="SSF56059">
    <property type="entry name" value="Glutathione synthetase ATP-binding domain-like"/>
    <property type="match status" value="1"/>
</dbReference>
<evidence type="ECO:0000256" key="1">
    <source>
        <dbReference type="ARBA" id="ARBA00001936"/>
    </source>
</evidence>
<keyword evidence="7 14" id="KW-0460">Magnesium</keyword>
<dbReference type="InterPro" id="IPR011761">
    <property type="entry name" value="ATP-grasp"/>
</dbReference>
<accession>A0A9D1JAR5</accession>
<feature type="binding site" evidence="14">
    <location>
        <position position="316"/>
    </location>
    <ligand>
        <name>Mg(2+)</name>
        <dbReference type="ChEBI" id="CHEBI:18420"/>
        <label>1</label>
    </ligand>
</feature>
<evidence type="ECO:0000256" key="5">
    <source>
        <dbReference type="ARBA" id="ARBA00022741"/>
    </source>
</evidence>
<dbReference type="InterPro" id="IPR005905">
    <property type="entry name" value="D_ala_D_ala"/>
</dbReference>
<keyword evidence="3 12" id="KW-0436">Ligase</keyword>
<dbReference type="EMBL" id="DVHM01000048">
    <property type="protein sequence ID" value="HIR70249.1"/>
    <property type="molecule type" value="Genomic_DNA"/>
</dbReference>
<evidence type="ECO:0000259" key="16">
    <source>
        <dbReference type="PROSITE" id="PS50975"/>
    </source>
</evidence>
<dbReference type="InterPro" id="IPR011095">
    <property type="entry name" value="Dala_Dala_lig_C"/>
</dbReference>
<feature type="binding site" evidence="14">
    <location>
        <position position="332"/>
    </location>
    <ligand>
        <name>Mg(2+)</name>
        <dbReference type="ChEBI" id="CHEBI:18420"/>
        <label>2</label>
    </ligand>
</feature>
<keyword evidence="11 12" id="KW-0961">Cell wall biogenesis/degradation</keyword>
<dbReference type="InterPro" id="IPR011127">
    <property type="entry name" value="Dala_Dala_lig_N"/>
</dbReference>
<evidence type="ECO:0000256" key="12">
    <source>
        <dbReference type="HAMAP-Rule" id="MF_00047"/>
    </source>
</evidence>
<comment type="caution">
    <text evidence="17">The sequence shown here is derived from an EMBL/GenBank/DDBJ whole genome shotgun (WGS) entry which is preliminary data.</text>
</comment>
<comment type="catalytic activity">
    <reaction evidence="12">
        <text>2 D-alanine + ATP = D-alanyl-D-alanine + ADP + phosphate + H(+)</text>
        <dbReference type="Rhea" id="RHEA:11224"/>
        <dbReference type="ChEBI" id="CHEBI:15378"/>
        <dbReference type="ChEBI" id="CHEBI:30616"/>
        <dbReference type="ChEBI" id="CHEBI:43474"/>
        <dbReference type="ChEBI" id="CHEBI:57416"/>
        <dbReference type="ChEBI" id="CHEBI:57822"/>
        <dbReference type="ChEBI" id="CHEBI:456216"/>
        <dbReference type="EC" id="6.3.2.4"/>
    </reaction>
</comment>
<evidence type="ECO:0000256" key="15">
    <source>
        <dbReference type="PROSITE-ProRule" id="PRU00409"/>
    </source>
</evidence>
<sequence>MKTKIAVMFGGKSVEHEVSVISAIQAIGNMNREKYDILPVYISKTNEMYIGDGVGDIEQYKHIDQLIAKSQRVILISSGGKPCLLPYPLKRFGKNQEIAVDLAFPIVHGTNEEDGTLQGYLKTVGIPFVGCDVTASAVGMDKYVTKAILKDNGIPVLDCMQFTTGDYRDVDAMVAAIEERLGYPVIIKPVNLGSSVGISVAKDRAHLVQSIDDAFLYASKIIVEHAITNLREINCSVLGDDEEAIPSECEEPLHSQDILSYEDKYMSNSKSGASKGMASVSRKIPAEISEEMRDRVRSIAVKAFHCLGCNGVARMDFMIDGDNGELYFNEINTIPGSLAFYLWEPVGISYPELLDKMIALALKRQREEKALTFSFDTNILDQQSLSGLKGSKGKL</sequence>
<evidence type="ECO:0000256" key="11">
    <source>
        <dbReference type="ARBA" id="ARBA00023316"/>
    </source>
</evidence>
<feature type="domain" description="ATP-grasp" evidence="16">
    <location>
        <begin position="146"/>
        <end position="359"/>
    </location>
</feature>
<dbReference type="PIRSF" id="PIRSF039102">
    <property type="entry name" value="Ddl/VanB"/>
    <property type="match status" value="1"/>
</dbReference>
<feature type="active site" evidence="13">
    <location>
        <position position="15"/>
    </location>
</feature>
<dbReference type="HAMAP" id="MF_00047">
    <property type="entry name" value="Dala_Dala_lig"/>
    <property type="match status" value="1"/>
</dbReference>
<evidence type="ECO:0000256" key="2">
    <source>
        <dbReference type="ARBA" id="ARBA00010871"/>
    </source>
</evidence>
<gene>
    <name evidence="12" type="primary">ddl</name>
    <name evidence="17" type="ORF">IAA55_03085</name>
</gene>
<dbReference type="PANTHER" id="PTHR23132:SF25">
    <property type="entry name" value="D-ALANINE--D-ALANINE LIGASE A"/>
    <property type="match status" value="1"/>
</dbReference>
<dbReference type="NCBIfam" id="NF002528">
    <property type="entry name" value="PRK01966.1-4"/>
    <property type="match status" value="1"/>
</dbReference>
<evidence type="ECO:0000256" key="4">
    <source>
        <dbReference type="ARBA" id="ARBA00022723"/>
    </source>
</evidence>
<dbReference type="Gene3D" id="3.30.470.20">
    <property type="entry name" value="ATP-grasp fold, B domain"/>
    <property type="match status" value="1"/>
</dbReference>
<dbReference type="PROSITE" id="PS00844">
    <property type="entry name" value="DALA_DALA_LIGASE_2"/>
    <property type="match status" value="1"/>
</dbReference>
<evidence type="ECO:0000256" key="14">
    <source>
        <dbReference type="PIRSR" id="PIRSR039102-3"/>
    </source>
</evidence>
<proteinExistence type="inferred from homology"/>
<evidence type="ECO:0000256" key="6">
    <source>
        <dbReference type="ARBA" id="ARBA00022840"/>
    </source>
</evidence>
<dbReference type="Pfam" id="PF01820">
    <property type="entry name" value="Dala_Dala_lig_N"/>
    <property type="match status" value="1"/>
</dbReference>
<dbReference type="GO" id="GO:0009252">
    <property type="term" value="P:peptidoglycan biosynthetic process"/>
    <property type="evidence" value="ECO:0007669"/>
    <property type="project" value="UniProtKB-UniRule"/>
</dbReference>
<evidence type="ECO:0000313" key="18">
    <source>
        <dbReference type="Proteomes" id="UP000823912"/>
    </source>
</evidence>
<dbReference type="GO" id="GO:0008716">
    <property type="term" value="F:D-alanine-D-alanine ligase activity"/>
    <property type="evidence" value="ECO:0007669"/>
    <property type="project" value="UniProtKB-UniRule"/>
</dbReference>
<feature type="binding site" evidence="14">
    <location>
        <position position="330"/>
    </location>
    <ligand>
        <name>Mg(2+)</name>
        <dbReference type="ChEBI" id="CHEBI:18420"/>
        <label>2</label>
    </ligand>
</feature>
<dbReference type="InterPro" id="IPR013815">
    <property type="entry name" value="ATP_grasp_subdomain_1"/>
</dbReference>
<protein>
    <recommendedName>
        <fullName evidence="12">D-alanine--D-alanine ligase</fullName>
        <ecNumber evidence="12">6.3.2.4</ecNumber>
    </recommendedName>
    <alternativeName>
        <fullName evidence="12">D-Ala-D-Ala ligase</fullName>
    </alternativeName>
    <alternativeName>
        <fullName evidence="12">D-alanylalanine synthetase</fullName>
    </alternativeName>
</protein>
<dbReference type="Proteomes" id="UP000823912">
    <property type="component" value="Unassembled WGS sequence"/>
</dbReference>
<dbReference type="AlphaFoldDB" id="A0A9D1JAR5"/>
<dbReference type="InterPro" id="IPR016185">
    <property type="entry name" value="PreATP-grasp_dom_sf"/>
</dbReference>